<feature type="compositionally biased region" description="Low complexity" evidence="1">
    <location>
        <begin position="48"/>
        <end position="63"/>
    </location>
</feature>
<evidence type="ECO:0000313" key="3">
    <source>
        <dbReference type="Proteomes" id="UP000275078"/>
    </source>
</evidence>
<feature type="region of interest" description="Disordered" evidence="1">
    <location>
        <begin position="21"/>
        <end position="64"/>
    </location>
</feature>
<name>A0A3N4HWB7_ASCIM</name>
<accession>A0A3N4HWB7</accession>
<evidence type="ECO:0000313" key="2">
    <source>
        <dbReference type="EMBL" id="RPA78105.1"/>
    </source>
</evidence>
<proteinExistence type="predicted"/>
<feature type="compositionally biased region" description="Low complexity" evidence="1">
    <location>
        <begin position="21"/>
        <end position="30"/>
    </location>
</feature>
<evidence type="ECO:0000256" key="1">
    <source>
        <dbReference type="SAM" id="MobiDB-lite"/>
    </source>
</evidence>
<protein>
    <submittedName>
        <fullName evidence="2">Uncharacterized protein</fullName>
    </submittedName>
</protein>
<sequence>MSNSQDSYSWFRDPVTGQYYYPPAYTPADASEYEEQADGQPLASGTEYSQYSQQDHSQQYYSQPEFPQQISYTAPSYPTAPAEEYQAQNSQHNYPAPGYAGGFGTNQPYASPQQQAGGFAHASAQPVNASGLYHSQPTPAHGGWPVPQGSEIQQFGFQGGQGASQPPMQLQNLPDIEFIFAGISDNTTFTASTAKPSLKVKRLSMPRITPVIMRSQSQPSSLGNFVNLRFLGSPQQKLVTKPRYGTKTTERMELGLKYHLKDRVAYQRHQRKFSLRLYHVGTVEQHDRQVRHYSSEPKQRRRVWASDRGLASVFALYCARYRRLATSSSE</sequence>
<dbReference type="Proteomes" id="UP000275078">
    <property type="component" value="Unassembled WGS sequence"/>
</dbReference>
<organism evidence="2 3">
    <name type="scientific">Ascobolus immersus RN42</name>
    <dbReference type="NCBI Taxonomy" id="1160509"/>
    <lineage>
        <taxon>Eukaryota</taxon>
        <taxon>Fungi</taxon>
        <taxon>Dikarya</taxon>
        <taxon>Ascomycota</taxon>
        <taxon>Pezizomycotina</taxon>
        <taxon>Pezizomycetes</taxon>
        <taxon>Pezizales</taxon>
        <taxon>Ascobolaceae</taxon>
        <taxon>Ascobolus</taxon>
    </lineage>
</organism>
<gene>
    <name evidence="2" type="ORF">BJ508DRAFT_378510</name>
</gene>
<reference evidence="2 3" key="1">
    <citation type="journal article" date="2018" name="Nat. Ecol. Evol.">
        <title>Pezizomycetes genomes reveal the molecular basis of ectomycorrhizal truffle lifestyle.</title>
        <authorList>
            <person name="Murat C."/>
            <person name="Payen T."/>
            <person name="Noel B."/>
            <person name="Kuo A."/>
            <person name="Morin E."/>
            <person name="Chen J."/>
            <person name="Kohler A."/>
            <person name="Krizsan K."/>
            <person name="Balestrini R."/>
            <person name="Da Silva C."/>
            <person name="Montanini B."/>
            <person name="Hainaut M."/>
            <person name="Levati E."/>
            <person name="Barry K.W."/>
            <person name="Belfiori B."/>
            <person name="Cichocki N."/>
            <person name="Clum A."/>
            <person name="Dockter R.B."/>
            <person name="Fauchery L."/>
            <person name="Guy J."/>
            <person name="Iotti M."/>
            <person name="Le Tacon F."/>
            <person name="Lindquist E.A."/>
            <person name="Lipzen A."/>
            <person name="Malagnac F."/>
            <person name="Mello A."/>
            <person name="Molinier V."/>
            <person name="Miyauchi S."/>
            <person name="Poulain J."/>
            <person name="Riccioni C."/>
            <person name="Rubini A."/>
            <person name="Sitrit Y."/>
            <person name="Splivallo R."/>
            <person name="Traeger S."/>
            <person name="Wang M."/>
            <person name="Zifcakova L."/>
            <person name="Wipf D."/>
            <person name="Zambonelli A."/>
            <person name="Paolocci F."/>
            <person name="Nowrousian M."/>
            <person name="Ottonello S."/>
            <person name="Baldrian P."/>
            <person name="Spatafora J.W."/>
            <person name="Henrissat B."/>
            <person name="Nagy L.G."/>
            <person name="Aury J.M."/>
            <person name="Wincker P."/>
            <person name="Grigoriev I.V."/>
            <person name="Bonfante P."/>
            <person name="Martin F.M."/>
        </authorList>
    </citation>
    <scope>NUCLEOTIDE SEQUENCE [LARGE SCALE GENOMIC DNA]</scope>
    <source>
        <strain evidence="2 3">RN42</strain>
    </source>
</reference>
<dbReference type="EMBL" id="ML119716">
    <property type="protein sequence ID" value="RPA78105.1"/>
    <property type="molecule type" value="Genomic_DNA"/>
</dbReference>
<dbReference type="AlphaFoldDB" id="A0A3N4HWB7"/>
<keyword evidence="3" id="KW-1185">Reference proteome</keyword>